<dbReference type="SUPFAM" id="SSF55729">
    <property type="entry name" value="Acyl-CoA N-acyltransferases (Nat)"/>
    <property type="match status" value="1"/>
</dbReference>
<dbReference type="Proteomes" id="UP001228581">
    <property type="component" value="Unassembled WGS sequence"/>
</dbReference>
<name>A0ABT7CD56_9BACT</name>
<proteinExistence type="predicted"/>
<evidence type="ECO:0000313" key="2">
    <source>
        <dbReference type="Proteomes" id="UP001228581"/>
    </source>
</evidence>
<organism evidence="1 2">
    <name type="scientific">Xanthocytophaga flava</name>
    <dbReference type="NCBI Taxonomy" id="3048013"/>
    <lineage>
        <taxon>Bacteria</taxon>
        <taxon>Pseudomonadati</taxon>
        <taxon>Bacteroidota</taxon>
        <taxon>Cytophagia</taxon>
        <taxon>Cytophagales</taxon>
        <taxon>Rhodocytophagaceae</taxon>
        <taxon>Xanthocytophaga</taxon>
    </lineage>
</organism>
<accession>A0ABT7CD56</accession>
<protein>
    <submittedName>
        <fullName evidence="1">Uncharacterized protein</fullName>
    </submittedName>
</protein>
<dbReference type="InterPro" id="IPR016181">
    <property type="entry name" value="Acyl_CoA_acyltransferase"/>
</dbReference>
<dbReference type="RefSeq" id="WP_313991520.1">
    <property type="nucleotide sequence ID" value="NZ_JASJOR010000016.1"/>
</dbReference>
<comment type="caution">
    <text evidence="1">The sequence shown here is derived from an EMBL/GenBank/DDBJ whole genome shotgun (WGS) entry which is preliminary data.</text>
</comment>
<sequence>MPPSHVFTDTEGGIIYSLSRDKILSTMLKIRAFRAIDDEIACLGFMEGHIRVLADYGITSISSNSSEWKDSASVYVVVAEKEDGTIVGGGRLHITDGIDILPMEKAVGDQDARLKDVLYSYPLGHTGELCGLWNARQIAGSGLSILLVRSLIAITNQIGLKSLFTFCSEYTIELGRRVGFQLESGVGDNGAFIYPGINYLGRVFRIPDIYTIETATEYDRTRIQELRIRPGQTCLEQGSKGEVQIDYDLLISGTVEVNKSDALLN</sequence>
<dbReference type="EMBL" id="JASJOT010000001">
    <property type="protein sequence ID" value="MDJ1491640.1"/>
    <property type="molecule type" value="Genomic_DNA"/>
</dbReference>
<gene>
    <name evidence="1" type="ORF">QNI19_01780</name>
</gene>
<evidence type="ECO:0000313" key="1">
    <source>
        <dbReference type="EMBL" id="MDJ1491640.1"/>
    </source>
</evidence>
<keyword evidence="2" id="KW-1185">Reference proteome</keyword>
<reference evidence="1 2" key="1">
    <citation type="submission" date="2023-05" db="EMBL/GenBank/DDBJ databases">
        <authorList>
            <person name="Zhang X."/>
        </authorList>
    </citation>
    <scope>NUCLEOTIDE SEQUENCE [LARGE SCALE GENOMIC DNA]</scope>
    <source>
        <strain evidence="1 2">DM2B3-1</strain>
    </source>
</reference>